<dbReference type="PROSITE" id="PS51257">
    <property type="entry name" value="PROKAR_LIPOPROTEIN"/>
    <property type="match status" value="1"/>
</dbReference>
<dbReference type="EMBL" id="DPPF01000066">
    <property type="protein sequence ID" value="HCW92674.1"/>
    <property type="molecule type" value="Genomic_DNA"/>
</dbReference>
<evidence type="ECO:0000313" key="2">
    <source>
        <dbReference type="EMBL" id="HCW92674.1"/>
    </source>
</evidence>
<evidence type="ECO:0000256" key="1">
    <source>
        <dbReference type="SAM" id="Coils"/>
    </source>
</evidence>
<protein>
    <submittedName>
        <fullName evidence="2">Uncharacterized protein</fullName>
    </submittedName>
</protein>
<name>A0A3D5QAH0_FLESI</name>
<accession>A0A3D5QAH0</accession>
<organism evidence="2 3">
    <name type="scientific">Flexistipes sinusarabici</name>
    <dbReference type="NCBI Taxonomy" id="2352"/>
    <lineage>
        <taxon>Bacteria</taxon>
        <taxon>Pseudomonadati</taxon>
        <taxon>Deferribacterota</taxon>
        <taxon>Deferribacteres</taxon>
        <taxon>Deferribacterales</taxon>
        <taxon>Flexistipitaceae</taxon>
        <taxon>Flexistipes</taxon>
    </lineage>
</organism>
<dbReference type="AlphaFoldDB" id="A0A3D5QAH0"/>
<evidence type="ECO:0000313" key="3">
    <source>
        <dbReference type="Proteomes" id="UP000262325"/>
    </source>
</evidence>
<dbReference type="Proteomes" id="UP000262325">
    <property type="component" value="Unassembled WGS sequence"/>
</dbReference>
<gene>
    <name evidence="2" type="ORF">DHM44_03225</name>
</gene>
<feature type="coiled-coil region" evidence="1">
    <location>
        <begin position="166"/>
        <end position="193"/>
    </location>
</feature>
<proteinExistence type="predicted"/>
<sequence length="486" mass="55911">MSEWKIRLRGLIPLLIIFSFLFSCAKKNDVIAPPGGASFSVDYFITKAPEPNDETKLINIIRGNYRAEMKNKAKILLGGYYYKQGEDENSLLNLENTVPTDNQGLNNATYLWLASLYKFFGNETKMNSILAKIKKPGEIASYIIGQTCEKGKAYCIKRADIPVSMEKEKTEQKTESKETVKQVEEKKANIVKEKQPKREKLKIIALNGNFDNPAFKGMLLAASRDNRTEIISMDNQTKNIAAVDVENLSVVAGEEISFKIDYQSAIDELLHDTDFSGCKEVVIGVNDRFVRAGEYTKQRLMKFYDNVSISNYETESFKHLYEKPDNETVTTRCFVGIGREESMTSFVPLVRFVSPDNNETEIFLVTDMYTGMYKDENFIGYFGDVNIYTYVDTVYNEESRTFKRKYEEIYGKEPSFQAYIGYDMIQYLETKFLNSKDNLYVSSINRIQLPVVERFVHKIRIDYNHNTRFLFMPDGKQIPLLSIPAE</sequence>
<comment type="caution">
    <text evidence="2">The sequence shown here is derived from an EMBL/GenBank/DDBJ whole genome shotgun (WGS) entry which is preliminary data.</text>
</comment>
<keyword evidence="1" id="KW-0175">Coiled coil</keyword>
<reference evidence="2 3" key="1">
    <citation type="journal article" date="2018" name="Nat. Biotechnol.">
        <title>A standardized bacterial taxonomy based on genome phylogeny substantially revises the tree of life.</title>
        <authorList>
            <person name="Parks D.H."/>
            <person name="Chuvochina M."/>
            <person name="Waite D.W."/>
            <person name="Rinke C."/>
            <person name="Skarshewski A."/>
            <person name="Chaumeil P.A."/>
            <person name="Hugenholtz P."/>
        </authorList>
    </citation>
    <scope>NUCLEOTIDE SEQUENCE [LARGE SCALE GENOMIC DNA]</scope>
    <source>
        <strain evidence="2">UBA8672</strain>
    </source>
</reference>